<dbReference type="SUPFAM" id="SSF88697">
    <property type="entry name" value="PUA domain-like"/>
    <property type="match status" value="1"/>
</dbReference>
<name>A0A2P2GMT1_STREW</name>
<comment type="caution">
    <text evidence="2">The sequence shown here is derived from an EMBL/GenBank/DDBJ whole genome shotgun (WGS) entry which is preliminary data.</text>
</comment>
<keyword evidence="3" id="KW-1185">Reference proteome</keyword>
<dbReference type="EMBL" id="LAQS01000030">
    <property type="protein sequence ID" value="KKZ72125.1"/>
    <property type="molecule type" value="Genomic_DNA"/>
</dbReference>
<evidence type="ECO:0000313" key="3">
    <source>
        <dbReference type="Proteomes" id="UP000265325"/>
    </source>
</evidence>
<proteinExistence type="predicted"/>
<dbReference type="AlphaFoldDB" id="A0A2P2GMT1"/>
<dbReference type="Pfam" id="PF04266">
    <property type="entry name" value="ASCH"/>
    <property type="match status" value="1"/>
</dbReference>
<protein>
    <recommendedName>
        <fullName evidence="1">ASCH domain-containing protein</fullName>
    </recommendedName>
</protein>
<sequence length="87" mass="9108">MRALTVRQPYADAIVHGTKRCENRSRSVSAMHLGTTILIHAAKAPHNSKVTAADLELAHAPDVRGAIIGTAVLDSCHQADPAGCCAP</sequence>
<dbReference type="InterPro" id="IPR015947">
    <property type="entry name" value="PUA-like_sf"/>
</dbReference>
<dbReference type="Proteomes" id="UP000265325">
    <property type="component" value="Unassembled WGS sequence"/>
</dbReference>
<evidence type="ECO:0000259" key="1">
    <source>
        <dbReference type="Pfam" id="PF04266"/>
    </source>
</evidence>
<gene>
    <name evidence="2" type="ORF">VO63_20345</name>
</gene>
<accession>A0A2P2GMT1</accession>
<reference evidence="2 3" key="1">
    <citation type="submission" date="2015-05" db="EMBL/GenBank/DDBJ databases">
        <title>Draft Genome assembly of Streptomyces showdoensis.</title>
        <authorList>
            <person name="Thapa K.K."/>
            <person name="Metsa-Ketela M."/>
        </authorList>
    </citation>
    <scope>NUCLEOTIDE SEQUENCE [LARGE SCALE GENOMIC DNA]</scope>
    <source>
        <strain evidence="2 3">ATCC 15227</strain>
    </source>
</reference>
<organism evidence="2 3">
    <name type="scientific">Streptomyces showdoensis</name>
    <dbReference type="NCBI Taxonomy" id="68268"/>
    <lineage>
        <taxon>Bacteria</taxon>
        <taxon>Bacillati</taxon>
        <taxon>Actinomycetota</taxon>
        <taxon>Actinomycetes</taxon>
        <taxon>Kitasatosporales</taxon>
        <taxon>Streptomycetaceae</taxon>
        <taxon>Streptomyces</taxon>
    </lineage>
</organism>
<dbReference type="Gene3D" id="2.30.130.30">
    <property type="entry name" value="Hypothetical protein"/>
    <property type="match status" value="1"/>
</dbReference>
<evidence type="ECO:0000313" key="2">
    <source>
        <dbReference type="EMBL" id="KKZ72125.1"/>
    </source>
</evidence>
<feature type="domain" description="ASCH" evidence="1">
    <location>
        <begin position="4"/>
        <end position="76"/>
    </location>
</feature>
<dbReference type="InterPro" id="IPR007374">
    <property type="entry name" value="ASCH_domain"/>
</dbReference>